<reference evidence="1" key="2">
    <citation type="submission" date="2017-11" db="EMBL/GenBank/DDBJ databases">
        <title>Coralsnake Venomics: Analyses of Venom Gland Transcriptomes and Proteomes of Six Brazilian Taxa.</title>
        <authorList>
            <person name="Aird S.D."/>
            <person name="Jorge da Silva N."/>
            <person name="Qiu L."/>
            <person name="Villar-Briones A."/>
            <person name="Aparecida-Saddi V."/>
            <person name="Campos-Telles M.P."/>
            <person name="Grau M."/>
            <person name="Mikheyev A.S."/>
        </authorList>
    </citation>
    <scope>NUCLEOTIDE SEQUENCE</scope>
    <source>
        <tissue evidence="1">Venom_gland</tissue>
    </source>
</reference>
<sequence>MYAKLQFFSHSNYSPLSLEVRKEKNPINWTVIFKYCPLYAFACKICYFITVEGHACLHLNSHECFKNPTLIRKSISFNNLLCVNFQYLSGTKKVSKPVHYAETEILT</sequence>
<name>A0A2D4JD80_MICLE</name>
<reference evidence="1" key="1">
    <citation type="submission" date="2017-07" db="EMBL/GenBank/DDBJ databases">
        <authorList>
            <person name="Mikheyev A."/>
            <person name="Grau M."/>
        </authorList>
    </citation>
    <scope>NUCLEOTIDE SEQUENCE</scope>
    <source>
        <tissue evidence="1">Venom_gland</tissue>
    </source>
</reference>
<protein>
    <submittedName>
        <fullName evidence="1">Uncharacterized protein</fullName>
    </submittedName>
</protein>
<proteinExistence type="predicted"/>
<organism evidence="1">
    <name type="scientific">Micrurus lemniscatus lemniscatus</name>
    <dbReference type="NCBI Taxonomy" id="129467"/>
    <lineage>
        <taxon>Eukaryota</taxon>
        <taxon>Metazoa</taxon>
        <taxon>Chordata</taxon>
        <taxon>Craniata</taxon>
        <taxon>Vertebrata</taxon>
        <taxon>Euteleostomi</taxon>
        <taxon>Lepidosauria</taxon>
        <taxon>Squamata</taxon>
        <taxon>Bifurcata</taxon>
        <taxon>Unidentata</taxon>
        <taxon>Episquamata</taxon>
        <taxon>Toxicofera</taxon>
        <taxon>Serpentes</taxon>
        <taxon>Colubroidea</taxon>
        <taxon>Elapidae</taxon>
        <taxon>Elapinae</taxon>
        <taxon>Micrurus</taxon>
    </lineage>
</organism>
<dbReference type="EMBL" id="IACK01174024">
    <property type="protein sequence ID" value="LAA94443.1"/>
    <property type="molecule type" value="Transcribed_RNA"/>
</dbReference>
<dbReference type="AlphaFoldDB" id="A0A2D4JD80"/>
<accession>A0A2D4JD80</accession>
<dbReference type="EMBL" id="IACK01174023">
    <property type="protein sequence ID" value="LAA94440.1"/>
    <property type="molecule type" value="Transcribed_RNA"/>
</dbReference>
<evidence type="ECO:0000313" key="1">
    <source>
        <dbReference type="EMBL" id="LAA94440.1"/>
    </source>
</evidence>